<dbReference type="PANTHER" id="PTHR14095:SF3">
    <property type="entry name" value="SERINE_THREONINE-PROTEIN PHOSPHATASE 2A REGULATORY SUBUNIT B'' SUBUNIT ALPHA"/>
    <property type="match status" value="1"/>
</dbReference>
<evidence type="ECO:0000259" key="5">
    <source>
        <dbReference type="PROSITE" id="PS50222"/>
    </source>
</evidence>
<gene>
    <name evidence="6" type="ORF">scyTo_0003597</name>
</gene>
<dbReference type="InterPro" id="IPR011992">
    <property type="entry name" value="EF-hand-dom_pair"/>
</dbReference>
<feature type="region of interest" description="Disordered" evidence="4">
    <location>
        <begin position="336"/>
        <end position="361"/>
    </location>
</feature>
<proteinExistence type="predicted"/>
<feature type="compositionally biased region" description="Pro residues" evidence="4">
    <location>
        <begin position="715"/>
        <end position="731"/>
    </location>
</feature>
<dbReference type="Gene3D" id="1.10.238.10">
    <property type="entry name" value="EF-hand"/>
    <property type="match status" value="1"/>
</dbReference>
<feature type="region of interest" description="Disordered" evidence="4">
    <location>
        <begin position="692"/>
        <end position="736"/>
    </location>
</feature>
<evidence type="ECO:0000256" key="4">
    <source>
        <dbReference type="SAM" id="MobiDB-lite"/>
    </source>
</evidence>
<evidence type="ECO:0000256" key="1">
    <source>
        <dbReference type="ARBA" id="ARBA00022723"/>
    </source>
</evidence>
<feature type="compositionally biased region" description="Polar residues" evidence="4">
    <location>
        <begin position="503"/>
        <end position="531"/>
    </location>
</feature>
<dbReference type="Proteomes" id="UP000288216">
    <property type="component" value="Unassembled WGS sequence"/>
</dbReference>
<dbReference type="GO" id="GO:0005509">
    <property type="term" value="F:calcium ion binding"/>
    <property type="evidence" value="ECO:0007669"/>
    <property type="project" value="InterPro"/>
</dbReference>
<reference evidence="6 7" key="1">
    <citation type="journal article" date="2018" name="Nat. Ecol. Evol.">
        <title>Shark genomes provide insights into elasmobranch evolution and the origin of vertebrates.</title>
        <authorList>
            <person name="Hara Y"/>
            <person name="Yamaguchi K"/>
            <person name="Onimaru K"/>
            <person name="Kadota M"/>
            <person name="Koyanagi M"/>
            <person name="Keeley SD"/>
            <person name="Tatsumi K"/>
            <person name="Tanaka K"/>
            <person name="Motone F"/>
            <person name="Kageyama Y"/>
            <person name="Nozu R"/>
            <person name="Adachi N"/>
            <person name="Nishimura O"/>
            <person name="Nakagawa R"/>
            <person name="Tanegashima C"/>
            <person name="Kiyatake I"/>
            <person name="Matsumoto R"/>
            <person name="Murakumo K"/>
            <person name="Nishida K"/>
            <person name="Terakita A"/>
            <person name="Kuratani S"/>
            <person name="Sato K"/>
            <person name="Hyodo S Kuraku.S."/>
        </authorList>
    </citation>
    <scope>NUCLEOTIDE SEQUENCE [LARGE SCALE GENOMIC DNA]</scope>
</reference>
<evidence type="ECO:0000313" key="6">
    <source>
        <dbReference type="EMBL" id="GCB74506.1"/>
    </source>
</evidence>
<dbReference type="InterPro" id="IPR002048">
    <property type="entry name" value="EF_hand_dom"/>
</dbReference>
<evidence type="ECO:0000256" key="2">
    <source>
        <dbReference type="ARBA" id="ARBA00022837"/>
    </source>
</evidence>
<sequence length="1175" mass="131620">MAATYRLLVSTVNCYNSIIIDQRFQHTVHYCNGSCQAFANTAGIDCNVVHHAVCSELLSHSSLPSSSPKFAGTQDMAHKFLTAESLATSADVAADDSHQLLPGATRVKKGMGVQGLSSLKDITSDAINLASGKIKEFSFDKVKCPAGHVTFRKGRKVKPDMASRKSADFDITFNHVGSNENCPPFGFAQKTAIEQKEANLITFHEQSISNATQLYLQNLTEDNLIAKFLEKHKADSSDSGEDIRICLDILLKCSEDLKKCTDIIKQCIKSKSHNNDDSDSSINPDLIYRNVMARLSSYLKKLPFELEHGLSGRGNQHDLAELVHSLHNLQQMPYPPFGNDQPPRYEDVVQSSPPPSTNLPPADTQIIDRATNGDGLIPIENVYGPSYNSHLQENGIQQNGSTAINQPHVLPHVNCSDSLSSQGSFLSRRIDSTSKIPMEPLYIQEDCDVDKILEQESRGTDYLNFGTADKNLQPQKQASLIGTCKSAGDDGVGIRANMGENRSCVQPTSESPSFSNNVSKNHNSAEPSLTRSKTKTESEKAHQQEEIEKLLMDLESFSQTINTRQEYDSSRNNDTDLKNHSQRPGQVNILTTESGSKRFEVSLGETVPLSSPTKGTNVNKNNKTEEDDAALLLRILESIEGFAQELVERGSSKGILAREKEVMRILQDTLSQASESCKTAHSVQLVATKDTGSHLSVQQTPEVIKVQSNKEKKPGTPPPPVTNTAPSPPPSNKVVASTPASINIPRFYFPRGLPSATNHQEETVAKIQTAFADFEDEKADIYEMGKITKACGCPLYWKAPMFISAGGERTGFASVHSCVAMWRKVLQSCHDDASKFVYLLAKPGCNYLEQEDFIPLLQDIVDTHPGLTFLKDAPEFHSRYITTVIQRIFYTVNRSWSGKITLTELRKSNFLQTLVLLEEEDDINQITDYFSYEHFYVIYCKFWELDTDHDLFIDQKDLARHNDHAISNRIIDRIFSGAVTRGNCVQKEGRMSYADFVWFLLSEEDKKNPTSMEYWFRAMDIDGDGVVSMYELEYFYEEQCERMEGMGIEPLPFHDLLCQLLDLVKPECEGKITMRDLKRCRMAHIFYDTCFNLEKYLDHEQRDPFAVQKDIDNEGPEPSDWDKYAAEEYEILVAEESANEQLQEGSFEEDYESDETSTPEVSNKMDKLVISDLPT</sequence>
<dbReference type="Pfam" id="PF13499">
    <property type="entry name" value="EF-hand_7"/>
    <property type="match status" value="1"/>
</dbReference>
<feature type="compositionally biased region" description="Basic and acidic residues" evidence="4">
    <location>
        <begin position="534"/>
        <end position="543"/>
    </location>
</feature>
<feature type="region of interest" description="Disordered" evidence="4">
    <location>
        <begin position="502"/>
        <end position="543"/>
    </location>
</feature>
<evidence type="ECO:0000313" key="7">
    <source>
        <dbReference type="Proteomes" id="UP000288216"/>
    </source>
</evidence>
<dbReference type="FunFam" id="1.10.238.220:FF:000001">
    <property type="entry name" value="Serine/threonine-protein phosphatase 2A regulatory subunit B'' subunit alpha"/>
    <property type="match status" value="1"/>
</dbReference>
<dbReference type="FunFam" id="1.10.238.230:FF:000001">
    <property type="entry name" value="Serine/threonine-protein phosphatase 2A regulatory subunit B'' subunit beta"/>
    <property type="match status" value="1"/>
</dbReference>
<dbReference type="PROSITE" id="PS50222">
    <property type="entry name" value="EF_HAND_2"/>
    <property type="match status" value="1"/>
</dbReference>
<dbReference type="AlphaFoldDB" id="A0A401PN05"/>
<feature type="region of interest" description="Disordered" evidence="4">
    <location>
        <begin position="1135"/>
        <end position="1175"/>
    </location>
</feature>
<dbReference type="InterPro" id="IPR018247">
    <property type="entry name" value="EF_Hand_1_Ca_BS"/>
</dbReference>
<dbReference type="OrthoDB" id="5586at2759"/>
<protein>
    <recommendedName>
        <fullName evidence="5">EF-hand domain-containing protein</fullName>
    </recommendedName>
</protein>
<keyword evidence="2" id="KW-0106">Calcium</keyword>
<dbReference type="Pfam" id="PF17958">
    <property type="entry name" value="EF-hand_13"/>
    <property type="match status" value="1"/>
</dbReference>
<dbReference type="Gene3D" id="1.10.238.220">
    <property type="match status" value="1"/>
</dbReference>
<dbReference type="PANTHER" id="PTHR14095">
    <property type="entry name" value="PHOSPHATASE 2A REGULATORY SUBUNIT-RELATED"/>
    <property type="match status" value="1"/>
</dbReference>
<evidence type="ECO:0000256" key="3">
    <source>
        <dbReference type="ARBA" id="ARBA00093310"/>
    </source>
</evidence>
<comment type="function">
    <text evidence="3">The B regulatory subunit might modulate substrate selectivity and catalytic activity, and might also direct the localization of the catalytic enzyme to a particular subcellular compartment.</text>
</comment>
<dbReference type="GO" id="GO:0000159">
    <property type="term" value="C:protein phosphatase type 2A complex"/>
    <property type="evidence" value="ECO:0007669"/>
    <property type="project" value="TreeGrafter"/>
</dbReference>
<dbReference type="OMA" id="MSHPRTI"/>
<dbReference type="EMBL" id="BFAA01000998">
    <property type="protein sequence ID" value="GCB74506.1"/>
    <property type="molecule type" value="Genomic_DNA"/>
</dbReference>
<dbReference type="Pfam" id="PF21161">
    <property type="entry name" value="P2R3B_EF-hand"/>
    <property type="match status" value="1"/>
</dbReference>
<feature type="compositionally biased region" description="Acidic residues" evidence="4">
    <location>
        <begin position="1146"/>
        <end position="1157"/>
    </location>
</feature>
<dbReference type="Gene3D" id="1.10.238.230">
    <property type="match status" value="1"/>
</dbReference>
<organism evidence="6 7">
    <name type="scientific">Scyliorhinus torazame</name>
    <name type="common">Cloudy catshark</name>
    <name type="synonym">Catulus torazame</name>
    <dbReference type="NCBI Taxonomy" id="75743"/>
    <lineage>
        <taxon>Eukaryota</taxon>
        <taxon>Metazoa</taxon>
        <taxon>Chordata</taxon>
        <taxon>Craniata</taxon>
        <taxon>Vertebrata</taxon>
        <taxon>Chondrichthyes</taxon>
        <taxon>Elasmobranchii</taxon>
        <taxon>Galeomorphii</taxon>
        <taxon>Galeoidea</taxon>
        <taxon>Carcharhiniformes</taxon>
        <taxon>Scyliorhinidae</taxon>
        <taxon>Scyliorhinus</taxon>
    </lineage>
</organism>
<keyword evidence="1" id="KW-0479">Metal-binding</keyword>
<keyword evidence="7" id="KW-1185">Reference proteome</keyword>
<comment type="caution">
    <text evidence="6">The sequence shown here is derived from an EMBL/GenBank/DDBJ whole genome shotgun (WGS) entry which is preliminary data.</text>
</comment>
<dbReference type="SUPFAM" id="SSF47473">
    <property type="entry name" value="EF-hand"/>
    <property type="match status" value="2"/>
</dbReference>
<dbReference type="PROSITE" id="PS00018">
    <property type="entry name" value="EF_HAND_1"/>
    <property type="match status" value="1"/>
</dbReference>
<dbReference type="GO" id="GO:0019888">
    <property type="term" value="F:protein phosphatase regulator activity"/>
    <property type="evidence" value="ECO:0007669"/>
    <property type="project" value="TreeGrafter"/>
</dbReference>
<feature type="domain" description="EF-hand" evidence="5">
    <location>
        <begin position="1007"/>
        <end position="1042"/>
    </location>
</feature>
<name>A0A401PN05_SCYTO</name>
<dbReference type="InterPro" id="IPR041534">
    <property type="entry name" value="EF-hand_13"/>
</dbReference>
<accession>A0A401PN05</accession>
<dbReference type="InterPro" id="IPR048855">
    <property type="entry name" value="P2R3A_B_D_EF-hand"/>
</dbReference>
<dbReference type="FunFam" id="1.10.238.10:FF:000628">
    <property type="entry name" value="Serine/threonine-protein phosphatase 2A regulatory subunit B'' subunit beta"/>
    <property type="match status" value="1"/>
</dbReference>
<dbReference type="STRING" id="75743.A0A401PN05"/>